<accession>A0AAU8FZZ3</accession>
<keyword evidence="1" id="KW-0472">Membrane</keyword>
<keyword evidence="1" id="KW-1133">Transmembrane helix</keyword>
<sequence length="321" mass="33314">MTASGGEAVLFWVLAPLMVLAALSLLFARKAVHAAIAVMFVMVDLAILYIAQEASFLGVVQVVVYTGAVMMLFLFVLMLVGVDASDSLVETIRGQRWLGVLLGLGLGVVLVGVVAQATFPPSVGLELANAATNPVALARVLFADYVFAMEVVGILLITAAVSALVLTHRRRLTPKVGQREQADAKVAALPAGGRLTPLAAPGVYAQNNAMDTPALDPQGRPIEESVSRILRIRGQERSAGTILEAEREVLVEHEPLRALPALRAQDANERTVQAATADEPQGEAPAGDVGGPDDPGRSRVPGGATDAVPDGGPGATPGGED</sequence>
<keyword evidence="3" id="KW-0560">Oxidoreductase</keyword>
<dbReference type="GO" id="GO:0005886">
    <property type="term" value="C:plasma membrane"/>
    <property type="evidence" value="ECO:0007669"/>
    <property type="project" value="UniProtKB-SubCell"/>
</dbReference>
<dbReference type="PANTHER" id="PTHR33269:SF19">
    <property type="entry name" value="NADH-QUINONE OXIDOREDUCTASE SUBUNIT J"/>
    <property type="match status" value="1"/>
</dbReference>
<dbReference type="GO" id="GO:0048038">
    <property type="term" value="F:quinone binding"/>
    <property type="evidence" value="ECO:0007669"/>
    <property type="project" value="UniProtKB-UniRule"/>
</dbReference>
<keyword evidence="1" id="KW-0874">Quinone</keyword>
<name>A0AAU8FZZ3_9MICO</name>
<dbReference type="PANTHER" id="PTHR33269">
    <property type="entry name" value="NADH-UBIQUINONE OXIDOREDUCTASE CHAIN 6"/>
    <property type="match status" value="1"/>
</dbReference>
<evidence type="ECO:0000256" key="1">
    <source>
        <dbReference type="RuleBase" id="RU004429"/>
    </source>
</evidence>
<feature type="compositionally biased region" description="Gly residues" evidence="2">
    <location>
        <begin position="311"/>
        <end position="321"/>
    </location>
</feature>
<keyword evidence="1" id="KW-0812">Transmembrane</keyword>
<evidence type="ECO:0000256" key="2">
    <source>
        <dbReference type="SAM" id="MobiDB-lite"/>
    </source>
</evidence>
<dbReference type="InterPro" id="IPR001457">
    <property type="entry name" value="NADH_UbQ/plastoQ_OxRdtase_su6"/>
</dbReference>
<gene>
    <name evidence="3" type="ORF">ABRQ22_18360</name>
</gene>
<proteinExistence type="inferred from homology"/>
<feature type="transmembrane region" description="Helical" evidence="1">
    <location>
        <begin position="6"/>
        <end position="27"/>
    </location>
</feature>
<dbReference type="Pfam" id="PF00499">
    <property type="entry name" value="Oxidored_q3"/>
    <property type="match status" value="1"/>
</dbReference>
<dbReference type="GO" id="GO:0008137">
    <property type="term" value="F:NADH dehydrogenase (ubiquinone) activity"/>
    <property type="evidence" value="ECO:0007669"/>
    <property type="project" value="UniProtKB-UniRule"/>
</dbReference>
<comment type="similarity">
    <text evidence="1">Belongs to the complex I subunit 6 family.</text>
</comment>
<reference evidence="3" key="1">
    <citation type="submission" date="2024-06" db="EMBL/GenBank/DDBJ databases">
        <title>Complete genome sequence of the cellulolytic actinobacterium, Cellulosimicrobium ES-005.</title>
        <authorList>
            <person name="Matthews C.T."/>
            <person name="Underwood K.D."/>
            <person name="Ghanchi K.M."/>
            <person name="Fields S.D."/>
            <person name="Gardner S.G."/>
        </authorList>
    </citation>
    <scope>NUCLEOTIDE SEQUENCE</scope>
    <source>
        <strain evidence="3">ES-005</strain>
    </source>
</reference>
<dbReference type="AlphaFoldDB" id="A0AAU8FZZ3"/>
<feature type="transmembrane region" description="Helical" evidence="1">
    <location>
        <begin position="145"/>
        <end position="166"/>
    </location>
</feature>
<comment type="catalytic activity">
    <reaction evidence="1">
        <text>a quinone + NADH + 5 H(+)(in) = a quinol + NAD(+) + 4 H(+)(out)</text>
        <dbReference type="Rhea" id="RHEA:57888"/>
        <dbReference type="ChEBI" id="CHEBI:15378"/>
        <dbReference type="ChEBI" id="CHEBI:24646"/>
        <dbReference type="ChEBI" id="CHEBI:57540"/>
        <dbReference type="ChEBI" id="CHEBI:57945"/>
        <dbReference type="ChEBI" id="CHEBI:132124"/>
    </reaction>
</comment>
<keyword evidence="1" id="KW-0520">NAD</keyword>
<keyword evidence="1" id="KW-1003">Cell membrane</keyword>
<dbReference type="NCBIfam" id="NF005165">
    <property type="entry name" value="PRK06638.1-5"/>
    <property type="match status" value="1"/>
</dbReference>
<feature type="transmembrane region" description="Helical" evidence="1">
    <location>
        <begin position="97"/>
        <end position="119"/>
    </location>
</feature>
<comment type="function">
    <text evidence="1">NDH-1 shuttles electrons from NADH, via FMN and iron-sulfur (Fe-S) centers, to quinones in the respiratory chain. Couples the redox reaction to proton translocation (for every two electrons transferred, four hydrogen ions are translocated across the cytoplasmic membrane), and thus conserves the redox energy in a proton gradient.</text>
</comment>
<dbReference type="EMBL" id="CP159290">
    <property type="protein sequence ID" value="XCH29515.1"/>
    <property type="molecule type" value="Genomic_DNA"/>
</dbReference>
<feature type="transmembrane region" description="Helical" evidence="1">
    <location>
        <begin position="34"/>
        <end position="51"/>
    </location>
</feature>
<dbReference type="InterPro" id="IPR042106">
    <property type="entry name" value="Nuo/plastoQ_OxRdtase_6_NuoJ"/>
</dbReference>
<dbReference type="EC" id="7.1.1.-" evidence="1"/>
<comment type="subcellular location">
    <subcellularLocation>
        <location evidence="1">Cell membrane</location>
        <topology evidence="1">Multi-pass membrane protein</topology>
    </subcellularLocation>
</comment>
<dbReference type="RefSeq" id="WP_253055081.1">
    <property type="nucleotide sequence ID" value="NZ_CP159290.1"/>
</dbReference>
<organism evidence="3">
    <name type="scientific">Cellulosimicrobium sp. ES-005</name>
    <dbReference type="NCBI Taxonomy" id="3163031"/>
    <lineage>
        <taxon>Bacteria</taxon>
        <taxon>Bacillati</taxon>
        <taxon>Actinomycetota</taxon>
        <taxon>Actinomycetes</taxon>
        <taxon>Micrococcales</taxon>
        <taxon>Promicromonosporaceae</taxon>
        <taxon>Cellulosimicrobium</taxon>
    </lineage>
</organism>
<feature type="region of interest" description="Disordered" evidence="2">
    <location>
        <begin position="262"/>
        <end position="321"/>
    </location>
</feature>
<dbReference type="GO" id="GO:0016491">
    <property type="term" value="F:oxidoreductase activity"/>
    <property type="evidence" value="ECO:0007669"/>
    <property type="project" value="UniProtKB-KW"/>
</dbReference>
<feature type="transmembrane region" description="Helical" evidence="1">
    <location>
        <begin position="63"/>
        <end position="85"/>
    </location>
</feature>
<evidence type="ECO:0000313" key="3">
    <source>
        <dbReference type="EMBL" id="XCH29515.1"/>
    </source>
</evidence>
<protein>
    <recommendedName>
        <fullName evidence="1">NADH-quinone oxidoreductase subunit J</fullName>
        <ecNumber evidence="1">7.1.1.-</ecNumber>
    </recommendedName>
</protein>
<dbReference type="Gene3D" id="1.20.120.1200">
    <property type="entry name" value="NADH-ubiquinone/plastoquinone oxidoreductase chain 6, subunit NuoJ"/>
    <property type="match status" value="1"/>
</dbReference>